<reference evidence="9 10" key="2">
    <citation type="journal article" date="2016" name="Environ. Microbiol. Rep.">
        <title>Metagenomic evidence for the presence of phototrophic Gemmatimonadetes bacteria in diverse environments.</title>
        <authorList>
            <person name="Zeng Y."/>
            <person name="Baumbach J."/>
            <person name="Barbosa E.G."/>
            <person name="Azevedo V."/>
            <person name="Zhang C."/>
            <person name="Koblizek M."/>
        </authorList>
    </citation>
    <scope>NUCLEOTIDE SEQUENCE [LARGE SCALE GENOMIC DNA]</scope>
    <source>
        <strain evidence="9 10">AP64</strain>
    </source>
</reference>
<keyword evidence="10" id="KW-1185">Reference proteome</keyword>
<evidence type="ECO:0000256" key="4">
    <source>
        <dbReference type="ARBA" id="ARBA00022980"/>
    </source>
</evidence>
<reference evidence="9 10" key="1">
    <citation type="journal article" date="2014" name="Proc. Natl. Acad. Sci. U.S.A.">
        <title>Functional type 2 photosynthetic reaction centers found in the rare bacterial phylum Gemmatimonadetes.</title>
        <authorList>
            <person name="Zeng Y."/>
            <person name="Feng F."/>
            <person name="Medova H."/>
            <person name="Dean J."/>
            <person name="Koblizek M."/>
        </authorList>
    </citation>
    <scope>NUCLEOTIDE SEQUENCE [LARGE SCALE GENOMIC DNA]</scope>
    <source>
        <strain evidence="9 10">AP64</strain>
    </source>
</reference>
<evidence type="ECO:0000256" key="8">
    <source>
        <dbReference type="SAM" id="MobiDB-lite"/>
    </source>
</evidence>
<evidence type="ECO:0000256" key="1">
    <source>
        <dbReference type="ARBA" id="ARBA00006540"/>
    </source>
</evidence>
<dbReference type="NCBIfam" id="TIGR03625">
    <property type="entry name" value="L3_bact"/>
    <property type="match status" value="1"/>
</dbReference>
<dbReference type="FunFam" id="2.40.30.10:FF:000004">
    <property type="entry name" value="50S ribosomal protein L3"/>
    <property type="match status" value="1"/>
</dbReference>
<dbReference type="KEGG" id="gph:GEMMAAP_05070"/>
<dbReference type="Proteomes" id="UP000076404">
    <property type="component" value="Chromosome"/>
</dbReference>
<dbReference type="PANTHER" id="PTHR11229">
    <property type="entry name" value="50S RIBOSOMAL PROTEIN L3"/>
    <property type="match status" value="1"/>
</dbReference>
<evidence type="ECO:0000256" key="7">
    <source>
        <dbReference type="HAMAP-Rule" id="MF_01325"/>
    </source>
</evidence>
<proteinExistence type="inferred from homology"/>
<evidence type="ECO:0000256" key="6">
    <source>
        <dbReference type="ARBA" id="ARBA00035243"/>
    </source>
</evidence>
<name>A0A143BIF2_9BACT</name>
<dbReference type="AlphaFoldDB" id="A0A143BIF2"/>
<dbReference type="GO" id="GO:0006412">
    <property type="term" value="P:translation"/>
    <property type="evidence" value="ECO:0007669"/>
    <property type="project" value="UniProtKB-UniRule"/>
</dbReference>
<evidence type="ECO:0000256" key="3">
    <source>
        <dbReference type="ARBA" id="ARBA00022884"/>
    </source>
</evidence>
<dbReference type="eggNOG" id="COG0087">
    <property type="taxonomic scope" value="Bacteria"/>
</dbReference>
<dbReference type="RefSeq" id="WP_026849971.1">
    <property type="nucleotide sequence ID" value="NZ_CP011454.1"/>
</dbReference>
<dbReference type="SUPFAM" id="SSF50447">
    <property type="entry name" value="Translation proteins"/>
    <property type="match status" value="1"/>
</dbReference>
<feature type="region of interest" description="Disordered" evidence="8">
    <location>
        <begin position="144"/>
        <end position="170"/>
    </location>
</feature>
<dbReference type="OrthoDB" id="9806135at2"/>
<dbReference type="HAMAP" id="MF_01325_B">
    <property type="entry name" value="Ribosomal_uL3_B"/>
    <property type="match status" value="1"/>
</dbReference>
<evidence type="ECO:0000313" key="9">
    <source>
        <dbReference type="EMBL" id="AMW04385.1"/>
    </source>
</evidence>
<keyword evidence="3 7" id="KW-0694">RNA-binding</keyword>
<dbReference type="GO" id="GO:0022625">
    <property type="term" value="C:cytosolic large ribosomal subunit"/>
    <property type="evidence" value="ECO:0007669"/>
    <property type="project" value="TreeGrafter"/>
</dbReference>
<comment type="similarity">
    <text evidence="1 7">Belongs to the universal ribosomal protein uL3 family.</text>
</comment>
<organism evidence="9 10">
    <name type="scientific">Gemmatimonas phototrophica</name>
    <dbReference type="NCBI Taxonomy" id="1379270"/>
    <lineage>
        <taxon>Bacteria</taxon>
        <taxon>Pseudomonadati</taxon>
        <taxon>Gemmatimonadota</taxon>
        <taxon>Gemmatimonadia</taxon>
        <taxon>Gemmatimonadales</taxon>
        <taxon>Gemmatimonadaceae</taxon>
        <taxon>Gemmatimonas</taxon>
    </lineage>
</organism>
<dbReference type="InterPro" id="IPR009000">
    <property type="entry name" value="Transl_B-barrel_sf"/>
</dbReference>
<accession>A0A143BIF2</accession>
<comment type="subunit">
    <text evidence="7">Part of the 50S ribosomal subunit. Forms a cluster with proteins L14 and L19.</text>
</comment>
<sequence>MIGIIGKKLGMTQLFNEQGQQVPCTVVEATPNPVVKVMTKDQAGFASVELGYGAQRTARANKKGERTPKGNRATKAELGHAQKAGLEAAPAVLKSFRLDDAPGKAEVPSYNIGDTISVEIFTPGEKVKVTGTSKGRGFQGVVKRHGFHGGPNTHGNTKHRKPGSIGAGTDPSRVIKGKKMPGQYGNVQHTSLSIRVEKVDAERNLIYLRGSVAGPTNGIVFVRKQG</sequence>
<dbReference type="InterPro" id="IPR000597">
    <property type="entry name" value="Ribosomal_uL3"/>
</dbReference>
<dbReference type="GO" id="GO:0019843">
    <property type="term" value="F:rRNA binding"/>
    <property type="evidence" value="ECO:0007669"/>
    <property type="project" value="UniProtKB-UniRule"/>
</dbReference>
<dbReference type="InterPro" id="IPR019927">
    <property type="entry name" value="Ribosomal_uL3_bac/org-type"/>
</dbReference>
<evidence type="ECO:0000313" key="10">
    <source>
        <dbReference type="Proteomes" id="UP000076404"/>
    </source>
</evidence>
<evidence type="ECO:0000256" key="2">
    <source>
        <dbReference type="ARBA" id="ARBA00022730"/>
    </source>
</evidence>
<dbReference type="EMBL" id="CP011454">
    <property type="protein sequence ID" value="AMW04385.1"/>
    <property type="molecule type" value="Genomic_DNA"/>
</dbReference>
<gene>
    <name evidence="7" type="primary">rplC</name>
    <name evidence="9" type="ORF">GEMMAAP_05070</name>
</gene>
<evidence type="ECO:0000256" key="5">
    <source>
        <dbReference type="ARBA" id="ARBA00023274"/>
    </source>
</evidence>
<dbReference type="PANTHER" id="PTHR11229:SF16">
    <property type="entry name" value="LARGE RIBOSOMAL SUBUNIT PROTEIN UL3C"/>
    <property type="match status" value="1"/>
</dbReference>
<dbReference type="Gene3D" id="2.40.30.10">
    <property type="entry name" value="Translation factors"/>
    <property type="match status" value="2"/>
</dbReference>
<dbReference type="Pfam" id="PF00297">
    <property type="entry name" value="Ribosomal_L3"/>
    <property type="match status" value="1"/>
</dbReference>
<keyword evidence="5 7" id="KW-0687">Ribonucleoprotein</keyword>
<comment type="function">
    <text evidence="7">One of the primary rRNA binding proteins, it binds directly near the 3'-end of the 23S rRNA, where it nucleates assembly of the 50S subunit.</text>
</comment>
<protein>
    <recommendedName>
        <fullName evidence="6 7">Large ribosomal subunit protein uL3</fullName>
    </recommendedName>
</protein>
<keyword evidence="2 7" id="KW-0699">rRNA-binding</keyword>
<dbReference type="GO" id="GO:0003735">
    <property type="term" value="F:structural constituent of ribosome"/>
    <property type="evidence" value="ECO:0007669"/>
    <property type="project" value="UniProtKB-UniRule"/>
</dbReference>
<keyword evidence="4 7" id="KW-0689">Ribosomal protein</keyword>
<dbReference type="STRING" id="1379270.GEMMAAP_05070"/>